<organism evidence="3 4">
    <name type="scientific">Stachybotrys elegans</name>
    <dbReference type="NCBI Taxonomy" id="80388"/>
    <lineage>
        <taxon>Eukaryota</taxon>
        <taxon>Fungi</taxon>
        <taxon>Dikarya</taxon>
        <taxon>Ascomycota</taxon>
        <taxon>Pezizomycotina</taxon>
        <taxon>Sordariomycetes</taxon>
        <taxon>Hypocreomycetidae</taxon>
        <taxon>Hypocreales</taxon>
        <taxon>Stachybotryaceae</taxon>
        <taxon>Stachybotrys</taxon>
    </lineage>
</organism>
<proteinExistence type="predicted"/>
<accession>A0A8K0WUA2</accession>
<dbReference type="Gene3D" id="3.40.50.300">
    <property type="entry name" value="P-loop containing nucleotide triphosphate hydrolases"/>
    <property type="match status" value="1"/>
</dbReference>
<dbReference type="Gene3D" id="1.25.40.20">
    <property type="entry name" value="Ankyrin repeat-containing domain"/>
    <property type="match status" value="1"/>
</dbReference>
<evidence type="ECO:0000259" key="2">
    <source>
        <dbReference type="Pfam" id="PF24883"/>
    </source>
</evidence>
<evidence type="ECO:0000256" key="1">
    <source>
        <dbReference type="ARBA" id="ARBA00022737"/>
    </source>
</evidence>
<dbReference type="AlphaFoldDB" id="A0A8K0WUA2"/>
<protein>
    <recommendedName>
        <fullName evidence="2">Nephrocystin 3-like N-terminal domain-containing protein</fullName>
    </recommendedName>
</protein>
<comment type="caution">
    <text evidence="3">The sequence shown here is derived from an EMBL/GenBank/DDBJ whole genome shotgun (WGS) entry which is preliminary data.</text>
</comment>
<dbReference type="PANTHER" id="PTHR10039:SF14">
    <property type="entry name" value="NACHT DOMAIN-CONTAINING PROTEIN"/>
    <property type="match status" value="1"/>
</dbReference>
<dbReference type="SUPFAM" id="SSF52540">
    <property type="entry name" value="P-loop containing nucleoside triphosphate hydrolases"/>
    <property type="match status" value="1"/>
</dbReference>
<keyword evidence="4" id="KW-1185">Reference proteome</keyword>
<dbReference type="Proteomes" id="UP000813444">
    <property type="component" value="Unassembled WGS sequence"/>
</dbReference>
<keyword evidence="1" id="KW-0677">Repeat</keyword>
<gene>
    <name evidence="3" type="ORF">B0I35DRAFT_406874</name>
</gene>
<feature type="non-terminal residue" evidence="3">
    <location>
        <position position="1"/>
    </location>
</feature>
<dbReference type="PANTHER" id="PTHR10039">
    <property type="entry name" value="AMELOGENIN"/>
    <property type="match status" value="1"/>
</dbReference>
<evidence type="ECO:0000313" key="4">
    <source>
        <dbReference type="Proteomes" id="UP000813444"/>
    </source>
</evidence>
<dbReference type="EMBL" id="JAGPNK010000004">
    <property type="protein sequence ID" value="KAH7322370.1"/>
    <property type="molecule type" value="Genomic_DNA"/>
</dbReference>
<dbReference type="OrthoDB" id="21416at2759"/>
<dbReference type="InterPro" id="IPR036770">
    <property type="entry name" value="Ankyrin_rpt-contain_sf"/>
</dbReference>
<dbReference type="InterPro" id="IPR027417">
    <property type="entry name" value="P-loop_NTPase"/>
</dbReference>
<name>A0A8K0WUA2_9HYPO</name>
<feature type="domain" description="Nephrocystin 3-like N-terminal" evidence="2">
    <location>
        <begin position="171"/>
        <end position="329"/>
    </location>
</feature>
<dbReference type="Pfam" id="PF24883">
    <property type="entry name" value="NPHP3_N"/>
    <property type="match status" value="1"/>
</dbReference>
<reference evidence="3" key="1">
    <citation type="journal article" date="2021" name="Nat. Commun.">
        <title>Genetic determinants of endophytism in the Arabidopsis root mycobiome.</title>
        <authorList>
            <person name="Mesny F."/>
            <person name="Miyauchi S."/>
            <person name="Thiergart T."/>
            <person name="Pickel B."/>
            <person name="Atanasova L."/>
            <person name="Karlsson M."/>
            <person name="Huettel B."/>
            <person name="Barry K.W."/>
            <person name="Haridas S."/>
            <person name="Chen C."/>
            <person name="Bauer D."/>
            <person name="Andreopoulos W."/>
            <person name="Pangilinan J."/>
            <person name="LaButti K."/>
            <person name="Riley R."/>
            <person name="Lipzen A."/>
            <person name="Clum A."/>
            <person name="Drula E."/>
            <person name="Henrissat B."/>
            <person name="Kohler A."/>
            <person name="Grigoriev I.V."/>
            <person name="Martin F.M."/>
            <person name="Hacquard S."/>
        </authorList>
    </citation>
    <scope>NUCLEOTIDE SEQUENCE</scope>
    <source>
        <strain evidence="3">MPI-CAGE-CH-0235</strain>
    </source>
</reference>
<evidence type="ECO:0000313" key="3">
    <source>
        <dbReference type="EMBL" id="KAH7322370.1"/>
    </source>
</evidence>
<dbReference type="InterPro" id="IPR056884">
    <property type="entry name" value="NPHP3-like_N"/>
</dbReference>
<sequence>MIDLSKYPIKPKSICDKEKCDINFIWVSIYGKCRLLYPYWKSHFPYSDDQRVKISSSKKTSKVEAASAETSTLQSASGCDVNSTYQDLVHRVLQSGAVQQREERASFSASSRSSSCRTLADSIVKDLEHSKDTNSDSFADPHALTSWLAQAGHLSEKEELDRRLSYQTPSTALWLTDTKAYHSWHDSLGPATLFIEGLAGTGKSVLVASMIAHLHKKEPDAVVLYFFFRPGSSKQSPMSLTMSWLVALLLHSAYCQEEFRRFIQRQPSDLTDEALWEFVLASLLSHPTVYCIVDGLDQVELPHTNTITTRLHHIATLRPKSIKVLATSRTREEIRRSTLATSALQLDIEERMRSDIKHLIDYRLRTALPDHDLVEVRNAIARDIFTALPVHAGGPFQYARSLIDSLTGVKPLVDLEKPPHSVEDVYNVMQRLQLHANPSPDKRLLLSLESLQKWTAFTGSHRTNVEVPRADRLLQLQLKPGQTRFQMRDARGVRHQLIRLFIDRGYHRAAPPSKYPLMHALFERVCCAVSCLEVFFEYGDNVNFNLRDPHGRTVLHAACNARVLKAAYLLAGNAHVPRKDVWFHGTSFFLKMPAYKADVFAVDNGGRTALHILLNNPSMCEDHILTFLDRHGSTDLVCRRDKH</sequence>
<dbReference type="SUPFAM" id="SSF48403">
    <property type="entry name" value="Ankyrin repeat"/>
    <property type="match status" value="1"/>
</dbReference>